<gene>
    <name evidence="2" type="ORF">OKIOD_LOCUS650</name>
</gene>
<organism evidence="2 3">
    <name type="scientific">Oikopleura dioica</name>
    <name type="common">Tunicate</name>
    <dbReference type="NCBI Taxonomy" id="34765"/>
    <lineage>
        <taxon>Eukaryota</taxon>
        <taxon>Metazoa</taxon>
        <taxon>Chordata</taxon>
        <taxon>Tunicata</taxon>
        <taxon>Appendicularia</taxon>
        <taxon>Copelata</taxon>
        <taxon>Oikopleuridae</taxon>
        <taxon>Oikopleura</taxon>
    </lineage>
</organism>
<sequence length="424" mass="48230">MKLAFFVIFAVEGSLRGTWGEWGECSTSCGLGQRCKYFTSDIYTTGIPSCEPCDTGFECGEGYGLWSEWGPCCPYDSKSAGQARVRDCFDGPEGGSKCSIDNKYDTRECLLDWQKYFDDKAFPSRAFTATRSRRSVFGKTIRTTANSSNGVLSYLGWNFNDFWGGGKVRTTISPTQSTYSIYRGRPTTQAFEETTELQTTEPTTTFAPLRTTVKTATTKSSRPFIPTYFPTIPSNWSPRPVTPSTQAPTTQSVVQIDLNSRRTPECKAITRNGRPIKLDLSIFGNVPENVLYSEWGEWQNCDKITKRQLRSRSCKKVEGIVFACSKDNTLGSRECPENDLQRDRRPRPKPISLDDIKYCDNQWGRFLKEATVTCLVERRCSLFRTWDDKKLTWLLNCFPKWGLSSRNKSTFKMRALYQRKLAGY</sequence>
<feature type="chain" id="PRO_5045477408" evidence="1">
    <location>
        <begin position="21"/>
        <end position="424"/>
    </location>
</feature>
<accession>A0ABN7RN04</accession>
<name>A0ABN7RN04_OIKDI</name>
<evidence type="ECO:0000313" key="3">
    <source>
        <dbReference type="Proteomes" id="UP001158576"/>
    </source>
</evidence>
<dbReference type="InterPro" id="IPR036383">
    <property type="entry name" value="TSP1_rpt_sf"/>
</dbReference>
<dbReference type="SUPFAM" id="SSF82895">
    <property type="entry name" value="TSP-1 type 1 repeat"/>
    <property type="match status" value="1"/>
</dbReference>
<keyword evidence="1" id="KW-0732">Signal</keyword>
<proteinExistence type="predicted"/>
<protein>
    <submittedName>
        <fullName evidence="2">Oidioi.mRNA.OKI2018_I69.PAR.g9092.t1.cds</fullName>
    </submittedName>
</protein>
<dbReference type="SMART" id="SM00209">
    <property type="entry name" value="TSP1"/>
    <property type="match status" value="3"/>
</dbReference>
<evidence type="ECO:0000256" key="1">
    <source>
        <dbReference type="SAM" id="SignalP"/>
    </source>
</evidence>
<keyword evidence="3" id="KW-1185">Reference proteome</keyword>
<dbReference type="Proteomes" id="UP001158576">
    <property type="component" value="Chromosome PAR"/>
</dbReference>
<feature type="signal peptide" evidence="1">
    <location>
        <begin position="1"/>
        <end position="20"/>
    </location>
</feature>
<dbReference type="EMBL" id="OU015568">
    <property type="protein sequence ID" value="CAG5078802.1"/>
    <property type="molecule type" value="Genomic_DNA"/>
</dbReference>
<evidence type="ECO:0000313" key="2">
    <source>
        <dbReference type="EMBL" id="CAG5078802.1"/>
    </source>
</evidence>
<reference evidence="2 3" key="1">
    <citation type="submission" date="2021-04" db="EMBL/GenBank/DDBJ databases">
        <authorList>
            <person name="Bliznina A."/>
        </authorList>
    </citation>
    <scope>NUCLEOTIDE SEQUENCE [LARGE SCALE GENOMIC DNA]</scope>
</reference>
<dbReference type="InterPro" id="IPR000884">
    <property type="entry name" value="TSP1_rpt"/>
</dbReference>